<evidence type="ECO:0000256" key="1">
    <source>
        <dbReference type="ARBA" id="ARBA00000900"/>
    </source>
</evidence>
<evidence type="ECO:0000313" key="11">
    <source>
        <dbReference type="EMBL" id="RAL40283.1"/>
    </source>
</evidence>
<evidence type="ECO:0000256" key="8">
    <source>
        <dbReference type="PROSITE-ProRule" id="PRU00175"/>
    </source>
</evidence>
<dbReference type="AlphaFoldDB" id="A0A328D8H4"/>
<sequence length="552" mass="60697">MEMSELVYKAETQVFVMSLLLYLSIFSLLPCVVDRILQFCIRVSCPAFINYTFMALFLNPGLPNCFLGEAMGHRQATNSFGTFGNAQNQHQSYIPEQPFTATGRFAAPSGSFVQPGDVLPSGEDQHLNSRSNGNYQYHYSNYNTEAVHFLPQPPYMPFQQLSSYAGNVCIPGSNGYGVGLADHHPSIHRGPFKRKRSIIAGPCERGGSRWFEVGSSSGSSAGMLRPVPGNENIPSNHTCIRHGSSSISINGDDSWRNVRRRYSYASGHDPGRTHHISDYSSVPHQFTTYPANYSGGRSTFGSSLGGNSHPESGGSSHDMNAFYIGGGAAGMSGHHGSWLSTGRERCINYNGRILPPNVNGLGRPQLGLSAPTSTENSVLSAETFSFRNMRSASAEGWPEWCNRVQHGSVGVTNALPSVVDTRDRMRSEVLTFERQSFSGVSRNMFDDYVGMRLDVDSMSYEELLALGDRIGIVNTGLSEDMASKCMTAEGFVSSNDDDKSCAICLEIYEEEEEVGRLKRCGHDYHVRCITKWLSMKNVCPICKLPALKDDEY</sequence>
<name>A0A328D8H4_9ASTE</name>
<protein>
    <recommendedName>
        <fullName evidence="2">RING-type E3 ubiquitin transferase</fullName>
        <ecNumber evidence="2">2.3.2.27</ecNumber>
    </recommendedName>
</protein>
<keyword evidence="12" id="KW-1185">Reference proteome</keyword>
<proteinExistence type="predicted"/>
<dbReference type="Proteomes" id="UP000249390">
    <property type="component" value="Unassembled WGS sequence"/>
</dbReference>
<dbReference type="Gene3D" id="3.30.40.10">
    <property type="entry name" value="Zinc/RING finger domain, C3HC4 (zinc finger)"/>
    <property type="match status" value="1"/>
</dbReference>
<feature type="transmembrane region" description="Helical" evidence="9">
    <location>
        <begin position="39"/>
        <end position="58"/>
    </location>
</feature>
<dbReference type="PANTHER" id="PTHR22937">
    <property type="entry name" value="E3 UBIQUITIN-PROTEIN LIGASE RNF165"/>
    <property type="match status" value="1"/>
</dbReference>
<evidence type="ECO:0000256" key="3">
    <source>
        <dbReference type="ARBA" id="ARBA00022679"/>
    </source>
</evidence>
<keyword evidence="4" id="KW-0479">Metal-binding</keyword>
<comment type="catalytic activity">
    <reaction evidence="1">
        <text>S-ubiquitinyl-[E2 ubiquitin-conjugating enzyme]-L-cysteine + [acceptor protein]-L-lysine = [E2 ubiquitin-conjugating enzyme]-L-cysteine + N(6)-ubiquitinyl-[acceptor protein]-L-lysine.</text>
        <dbReference type="EC" id="2.3.2.27"/>
    </reaction>
</comment>
<keyword evidence="9" id="KW-0472">Membrane</keyword>
<dbReference type="Pfam" id="PF13639">
    <property type="entry name" value="zf-RING_2"/>
    <property type="match status" value="1"/>
</dbReference>
<feature type="transmembrane region" description="Helical" evidence="9">
    <location>
        <begin position="12"/>
        <end position="32"/>
    </location>
</feature>
<dbReference type="InterPro" id="IPR045191">
    <property type="entry name" value="MBR1/2-like"/>
</dbReference>
<evidence type="ECO:0000256" key="7">
    <source>
        <dbReference type="ARBA" id="ARBA00022833"/>
    </source>
</evidence>
<keyword evidence="3" id="KW-0808">Transferase</keyword>
<dbReference type="GO" id="GO:0061630">
    <property type="term" value="F:ubiquitin protein ligase activity"/>
    <property type="evidence" value="ECO:0007669"/>
    <property type="project" value="UniProtKB-EC"/>
</dbReference>
<keyword evidence="9" id="KW-0812">Transmembrane</keyword>
<gene>
    <name evidence="11" type="ORF">DM860_006353</name>
</gene>
<dbReference type="InterPro" id="IPR001841">
    <property type="entry name" value="Znf_RING"/>
</dbReference>
<evidence type="ECO:0000256" key="4">
    <source>
        <dbReference type="ARBA" id="ARBA00022723"/>
    </source>
</evidence>
<dbReference type="InterPro" id="IPR013083">
    <property type="entry name" value="Znf_RING/FYVE/PHD"/>
</dbReference>
<dbReference type="EMBL" id="NQVE01000194">
    <property type="protein sequence ID" value="RAL40283.1"/>
    <property type="molecule type" value="Genomic_DNA"/>
</dbReference>
<accession>A0A328D8H4</accession>
<reference evidence="11 12" key="1">
    <citation type="submission" date="2018-06" db="EMBL/GenBank/DDBJ databases">
        <title>The Genome of Cuscuta australis (Dodder) Provides Insight into the Evolution of Plant Parasitism.</title>
        <authorList>
            <person name="Liu H."/>
        </authorList>
    </citation>
    <scope>NUCLEOTIDE SEQUENCE [LARGE SCALE GENOMIC DNA]</scope>
    <source>
        <strain evidence="12">cv. Yunnan</strain>
        <tissue evidence="11">Vines</tissue>
    </source>
</reference>
<evidence type="ECO:0000313" key="12">
    <source>
        <dbReference type="Proteomes" id="UP000249390"/>
    </source>
</evidence>
<keyword evidence="7" id="KW-0862">Zinc</keyword>
<evidence type="ECO:0000256" key="2">
    <source>
        <dbReference type="ARBA" id="ARBA00012483"/>
    </source>
</evidence>
<keyword evidence="5 8" id="KW-0863">Zinc-finger</keyword>
<feature type="domain" description="RING-type" evidence="10">
    <location>
        <begin position="501"/>
        <end position="543"/>
    </location>
</feature>
<dbReference type="SUPFAM" id="SSF57850">
    <property type="entry name" value="RING/U-box"/>
    <property type="match status" value="1"/>
</dbReference>
<dbReference type="CDD" id="cd16469">
    <property type="entry name" value="RING-H2_RNF24-like"/>
    <property type="match status" value="1"/>
</dbReference>
<dbReference type="PANTHER" id="PTHR22937:SF65">
    <property type="entry name" value="E3 UBIQUITIN-PROTEIN LIGASE ARK2C"/>
    <property type="match status" value="1"/>
</dbReference>
<dbReference type="PROSITE" id="PS50089">
    <property type="entry name" value="ZF_RING_2"/>
    <property type="match status" value="1"/>
</dbReference>
<keyword evidence="6" id="KW-0833">Ubl conjugation pathway</keyword>
<evidence type="ECO:0000256" key="9">
    <source>
        <dbReference type="SAM" id="Phobius"/>
    </source>
</evidence>
<keyword evidence="9" id="KW-1133">Transmembrane helix</keyword>
<dbReference type="GO" id="GO:0008270">
    <property type="term" value="F:zinc ion binding"/>
    <property type="evidence" value="ECO:0007669"/>
    <property type="project" value="UniProtKB-KW"/>
</dbReference>
<dbReference type="SMART" id="SM00184">
    <property type="entry name" value="RING"/>
    <property type="match status" value="1"/>
</dbReference>
<evidence type="ECO:0000256" key="5">
    <source>
        <dbReference type="ARBA" id="ARBA00022771"/>
    </source>
</evidence>
<organism evidence="11 12">
    <name type="scientific">Cuscuta australis</name>
    <dbReference type="NCBI Taxonomy" id="267555"/>
    <lineage>
        <taxon>Eukaryota</taxon>
        <taxon>Viridiplantae</taxon>
        <taxon>Streptophyta</taxon>
        <taxon>Embryophyta</taxon>
        <taxon>Tracheophyta</taxon>
        <taxon>Spermatophyta</taxon>
        <taxon>Magnoliopsida</taxon>
        <taxon>eudicotyledons</taxon>
        <taxon>Gunneridae</taxon>
        <taxon>Pentapetalae</taxon>
        <taxon>asterids</taxon>
        <taxon>lamiids</taxon>
        <taxon>Solanales</taxon>
        <taxon>Convolvulaceae</taxon>
        <taxon>Cuscuteae</taxon>
        <taxon>Cuscuta</taxon>
        <taxon>Cuscuta subgen. Grammica</taxon>
        <taxon>Cuscuta sect. Cleistogrammica</taxon>
    </lineage>
</organism>
<dbReference type="EC" id="2.3.2.27" evidence="2"/>
<evidence type="ECO:0000259" key="10">
    <source>
        <dbReference type="PROSITE" id="PS50089"/>
    </source>
</evidence>
<evidence type="ECO:0000256" key="6">
    <source>
        <dbReference type="ARBA" id="ARBA00022786"/>
    </source>
</evidence>
<comment type="caution">
    <text evidence="11">The sequence shown here is derived from an EMBL/GenBank/DDBJ whole genome shotgun (WGS) entry which is preliminary data.</text>
</comment>